<evidence type="ECO:0000313" key="2">
    <source>
        <dbReference type="EMBL" id="ETO27053.1"/>
    </source>
</evidence>
<accession>X6NM99</accession>
<evidence type="ECO:0000313" key="3">
    <source>
        <dbReference type="Proteomes" id="UP000023152"/>
    </source>
</evidence>
<feature type="transmembrane region" description="Helical" evidence="1">
    <location>
        <begin position="144"/>
        <end position="161"/>
    </location>
</feature>
<protein>
    <submittedName>
        <fullName evidence="2">Uncharacterized protein</fullName>
    </submittedName>
</protein>
<proteinExistence type="predicted"/>
<sequence length="165" mass="18694">MQTTQQTEECNVLFFLEMYIHIYKQMNVNDRGMGWEQKGVVANTEGKISPNFTDHNELQSLSFDAFTYLGHQSLIGRLPGESISFFNSNITSSFGRLLLANHTSAKCRVVDPDGNTIADVELSPEFVTSNSGKTVDCVVLVQDYSGLVFVFFFFFFIFFDLESHK</sequence>
<evidence type="ECO:0000256" key="1">
    <source>
        <dbReference type="SAM" id="Phobius"/>
    </source>
</evidence>
<dbReference type="Proteomes" id="UP000023152">
    <property type="component" value="Unassembled WGS sequence"/>
</dbReference>
<comment type="caution">
    <text evidence="2">The sequence shown here is derived from an EMBL/GenBank/DDBJ whole genome shotgun (WGS) entry which is preliminary data.</text>
</comment>
<dbReference type="EMBL" id="ASPP01007493">
    <property type="protein sequence ID" value="ETO27053.1"/>
    <property type="molecule type" value="Genomic_DNA"/>
</dbReference>
<dbReference type="AlphaFoldDB" id="X6NM99"/>
<keyword evidence="1" id="KW-0812">Transmembrane</keyword>
<gene>
    <name evidence="2" type="ORF">RFI_10079</name>
</gene>
<name>X6NM99_RETFI</name>
<organism evidence="2 3">
    <name type="scientific">Reticulomyxa filosa</name>
    <dbReference type="NCBI Taxonomy" id="46433"/>
    <lineage>
        <taxon>Eukaryota</taxon>
        <taxon>Sar</taxon>
        <taxon>Rhizaria</taxon>
        <taxon>Retaria</taxon>
        <taxon>Foraminifera</taxon>
        <taxon>Monothalamids</taxon>
        <taxon>Reticulomyxidae</taxon>
        <taxon>Reticulomyxa</taxon>
    </lineage>
</organism>
<keyword evidence="1" id="KW-1133">Transmembrane helix</keyword>
<keyword evidence="1" id="KW-0472">Membrane</keyword>
<keyword evidence="3" id="KW-1185">Reference proteome</keyword>
<reference evidence="2 3" key="1">
    <citation type="journal article" date="2013" name="Curr. Biol.">
        <title>The Genome of the Foraminiferan Reticulomyxa filosa.</title>
        <authorList>
            <person name="Glockner G."/>
            <person name="Hulsmann N."/>
            <person name="Schleicher M."/>
            <person name="Noegel A.A."/>
            <person name="Eichinger L."/>
            <person name="Gallinger C."/>
            <person name="Pawlowski J."/>
            <person name="Sierra R."/>
            <person name="Euteneuer U."/>
            <person name="Pillet L."/>
            <person name="Moustafa A."/>
            <person name="Platzer M."/>
            <person name="Groth M."/>
            <person name="Szafranski K."/>
            <person name="Schliwa M."/>
        </authorList>
    </citation>
    <scope>NUCLEOTIDE SEQUENCE [LARGE SCALE GENOMIC DNA]</scope>
</reference>